<dbReference type="PANTHER" id="PTHR23122">
    <property type="entry name" value="MEMBRANE-ASSOCIATED GUANYLATE KINASE MAGUK"/>
    <property type="match status" value="1"/>
</dbReference>
<evidence type="ECO:0000313" key="4">
    <source>
        <dbReference type="Proteomes" id="UP001156398"/>
    </source>
</evidence>
<gene>
    <name evidence="2" type="ORF">POF43_002490</name>
    <name evidence="3" type="ORF">POF50_002265</name>
</gene>
<dbReference type="Pfam" id="PF00625">
    <property type="entry name" value="Guanylate_kin"/>
    <property type="match status" value="1"/>
</dbReference>
<reference evidence="3 4" key="1">
    <citation type="submission" date="2023-05" db="EMBL/GenBank/DDBJ databases">
        <title>Streptantibioticus silvisoli sp. nov., acidotolerant actinomycetes 1 from pine litter.</title>
        <authorList>
            <person name="Swiecimska M."/>
            <person name="Golinska P."/>
            <person name="Sangal V."/>
            <person name="Wachnowicz B."/>
            <person name="Goodfellow M."/>
        </authorList>
    </citation>
    <scope>NUCLEOTIDE SEQUENCE</scope>
    <source>
        <strain evidence="3">SL13</strain>
        <strain evidence="2 4">SL54</strain>
    </source>
</reference>
<dbReference type="RefSeq" id="WP_271316439.1">
    <property type="nucleotide sequence ID" value="NZ_JAAGKO020000002.1"/>
</dbReference>
<name>A0AA90H3K9_9ACTN</name>
<dbReference type="InterPro" id="IPR027417">
    <property type="entry name" value="P-loop_NTPase"/>
</dbReference>
<evidence type="ECO:0000313" key="2">
    <source>
        <dbReference type="EMBL" id="MDI5961599.1"/>
    </source>
</evidence>
<dbReference type="SUPFAM" id="SSF52540">
    <property type="entry name" value="P-loop containing nucleoside triphosphate hydrolases"/>
    <property type="match status" value="1"/>
</dbReference>
<dbReference type="PROSITE" id="PS50052">
    <property type="entry name" value="GUANYLATE_KINASE_2"/>
    <property type="match status" value="1"/>
</dbReference>
<dbReference type="InterPro" id="IPR008145">
    <property type="entry name" value="GK/Ca_channel_bsu"/>
</dbReference>
<comment type="caution">
    <text evidence="3">The sequence shown here is derived from an EMBL/GenBank/DDBJ whole genome shotgun (WGS) entry which is preliminary data.</text>
</comment>
<evidence type="ECO:0000313" key="3">
    <source>
        <dbReference type="EMBL" id="MDI5968180.1"/>
    </source>
</evidence>
<dbReference type="Proteomes" id="UP001156398">
    <property type="component" value="Unassembled WGS sequence"/>
</dbReference>
<proteinExistence type="predicted"/>
<dbReference type="EMBL" id="JABXJJ020000002">
    <property type="protein sequence ID" value="MDI5968180.1"/>
    <property type="molecule type" value="Genomic_DNA"/>
</dbReference>
<dbReference type="EMBL" id="JAAGKO020000002">
    <property type="protein sequence ID" value="MDI5961599.1"/>
    <property type="molecule type" value="Genomic_DNA"/>
</dbReference>
<evidence type="ECO:0000259" key="1">
    <source>
        <dbReference type="PROSITE" id="PS50052"/>
    </source>
</evidence>
<organism evidence="3">
    <name type="scientific">Streptantibioticus silvisoli</name>
    <dbReference type="NCBI Taxonomy" id="2705255"/>
    <lineage>
        <taxon>Bacteria</taxon>
        <taxon>Bacillati</taxon>
        <taxon>Actinomycetota</taxon>
        <taxon>Actinomycetes</taxon>
        <taxon>Kitasatosporales</taxon>
        <taxon>Streptomycetaceae</taxon>
        <taxon>Streptantibioticus</taxon>
    </lineage>
</organism>
<protein>
    <recommendedName>
        <fullName evidence="1">Guanylate kinase-like domain-containing protein</fullName>
    </recommendedName>
</protein>
<sequence>MADPRTTSAGGAGLILTGPRGAGKTTLARELMTAHPDRFAQPVGVTTRAPRAGDGAEYRYLTEAHFLGMRDAGQLFVHSGYAGSYYGFAYDDIAAVHDEGRTPILTLTPRAALEQLASPDWRVVWVDAADGELDQRLAQRPGDPRIAEEQARRTEDRVITERFPRRLDNTGRLTDSVDYLVGLC</sequence>
<dbReference type="InterPro" id="IPR050716">
    <property type="entry name" value="MAGUK"/>
</dbReference>
<dbReference type="AlphaFoldDB" id="A0AA90H3K9"/>
<keyword evidence="4" id="KW-1185">Reference proteome</keyword>
<dbReference type="InterPro" id="IPR008144">
    <property type="entry name" value="Guanylate_kin-like_dom"/>
</dbReference>
<accession>A0AA90H3K9</accession>
<dbReference type="Gene3D" id="3.40.50.300">
    <property type="entry name" value="P-loop containing nucleotide triphosphate hydrolases"/>
    <property type="match status" value="1"/>
</dbReference>
<feature type="domain" description="Guanylate kinase-like" evidence="1">
    <location>
        <begin position="11"/>
        <end position="112"/>
    </location>
</feature>
<dbReference type="SMART" id="SM00072">
    <property type="entry name" value="GuKc"/>
    <property type="match status" value="1"/>
</dbReference>